<dbReference type="InterPro" id="IPR015422">
    <property type="entry name" value="PyrdxlP-dep_Trfase_small"/>
</dbReference>
<evidence type="ECO:0000256" key="6">
    <source>
        <dbReference type="ARBA" id="ARBA00022679"/>
    </source>
</evidence>
<dbReference type="EC" id="2.6.1.9" evidence="9"/>
<dbReference type="InterPro" id="IPR005861">
    <property type="entry name" value="HisP_aminotrans"/>
</dbReference>
<comment type="cofactor">
    <cofactor evidence="1 9">
        <name>pyridoxal 5'-phosphate</name>
        <dbReference type="ChEBI" id="CHEBI:597326"/>
    </cofactor>
</comment>
<dbReference type="PROSITE" id="PS00599">
    <property type="entry name" value="AA_TRANSFER_CLASS_2"/>
    <property type="match status" value="1"/>
</dbReference>
<dbReference type="SUPFAM" id="SSF53383">
    <property type="entry name" value="PLP-dependent transferases"/>
    <property type="match status" value="1"/>
</dbReference>
<comment type="subunit">
    <text evidence="3 9">Homodimer.</text>
</comment>
<dbReference type="InterPro" id="IPR015421">
    <property type="entry name" value="PyrdxlP-dep_Trfase_major"/>
</dbReference>
<dbReference type="PANTHER" id="PTHR42885:SF2">
    <property type="entry name" value="HISTIDINOL-PHOSPHATE AMINOTRANSFERASE"/>
    <property type="match status" value="1"/>
</dbReference>
<gene>
    <name evidence="9" type="primary">hisC</name>
    <name evidence="11" type="ORF">H8876_08095</name>
</gene>
<evidence type="ECO:0000313" key="11">
    <source>
        <dbReference type="EMBL" id="MBC5999958.1"/>
    </source>
</evidence>
<dbReference type="AlphaFoldDB" id="A0A923NDC3"/>
<comment type="pathway">
    <text evidence="9">Amino-acid biosynthesis; L-histidine biosynthesis; L-histidine from 5-phospho-alpha-D-ribose 1-diphosphate: step 7/9.</text>
</comment>
<evidence type="ECO:0000259" key="10">
    <source>
        <dbReference type="Pfam" id="PF00155"/>
    </source>
</evidence>
<dbReference type="Pfam" id="PF00155">
    <property type="entry name" value="Aminotran_1_2"/>
    <property type="match status" value="1"/>
</dbReference>
<dbReference type="PANTHER" id="PTHR42885">
    <property type="entry name" value="HISTIDINOL-PHOSPHATE AMINOTRANSFERASE-RELATED"/>
    <property type="match status" value="1"/>
</dbReference>
<comment type="catalytic activity">
    <reaction evidence="9">
        <text>L-histidinol phosphate + 2-oxoglutarate = 3-(imidazol-4-yl)-2-oxopropyl phosphate + L-glutamate</text>
        <dbReference type="Rhea" id="RHEA:23744"/>
        <dbReference type="ChEBI" id="CHEBI:16810"/>
        <dbReference type="ChEBI" id="CHEBI:29985"/>
        <dbReference type="ChEBI" id="CHEBI:57766"/>
        <dbReference type="ChEBI" id="CHEBI:57980"/>
        <dbReference type="EC" id="2.6.1.9"/>
    </reaction>
</comment>
<evidence type="ECO:0000256" key="5">
    <source>
        <dbReference type="ARBA" id="ARBA00022605"/>
    </source>
</evidence>
<keyword evidence="4 9" id="KW-0032">Aminotransferase</keyword>
<name>A0A923NDC3_9FIRM</name>
<dbReference type="InterPro" id="IPR001917">
    <property type="entry name" value="Aminotrans_II_pyridoxalP_BS"/>
</dbReference>
<dbReference type="GO" id="GO:0000105">
    <property type="term" value="P:L-histidine biosynthetic process"/>
    <property type="evidence" value="ECO:0007669"/>
    <property type="project" value="UniProtKB-UniRule"/>
</dbReference>
<dbReference type="Gene3D" id="3.40.640.10">
    <property type="entry name" value="Type I PLP-dependent aspartate aminotransferase-like (Major domain)"/>
    <property type="match status" value="1"/>
</dbReference>
<dbReference type="Proteomes" id="UP000644115">
    <property type="component" value="Unassembled WGS sequence"/>
</dbReference>
<feature type="domain" description="Aminotransferase class I/classII large" evidence="10">
    <location>
        <begin position="26"/>
        <end position="347"/>
    </location>
</feature>
<evidence type="ECO:0000256" key="7">
    <source>
        <dbReference type="ARBA" id="ARBA00022898"/>
    </source>
</evidence>
<proteinExistence type="inferred from homology"/>
<dbReference type="NCBIfam" id="TIGR01141">
    <property type="entry name" value="hisC"/>
    <property type="match status" value="1"/>
</dbReference>
<evidence type="ECO:0000256" key="9">
    <source>
        <dbReference type="HAMAP-Rule" id="MF_01023"/>
    </source>
</evidence>
<evidence type="ECO:0000256" key="4">
    <source>
        <dbReference type="ARBA" id="ARBA00022576"/>
    </source>
</evidence>
<evidence type="ECO:0000256" key="1">
    <source>
        <dbReference type="ARBA" id="ARBA00001933"/>
    </source>
</evidence>
<keyword evidence="8 9" id="KW-0368">Histidine biosynthesis</keyword>
<dbReference type="InterPro" id="IPR004839">
    <property type="entry name" value="Aminotransferase_I/II_large"/>
</dbReference>
<evidence type="ECO:0000313" key="12">
    <source>
        <dbReference type="Proteomes" id="UP000644115"/>
    </source>
</evidence>
<accession>A0A923NDC3</accession>
<reference evidence="11" key="1">
    <citation type="submission" date="2020-08" db="EMBL/GenBank/DDBJ databases">
        <authorList>
            <person name="Liu C."/>
            <person name="Sun Q."/>
        </authorList>
    </citation>
    <scope>NUCLEOTIDE SEQUENCE</scope>
    <source>
        <strain evidence="11">BX16</strain>
    </source>
</reference>
<sequence>MSRFLSNKYEDLEPYTPGEQPKNMKKLIKLNTNENPYDPAPEVMLAINNEEIEKLRLYSDPEAAPLIEAAAGFYGVGRDMVMAGNGSDEVLAFLFMAFQQKSGRFYFPEISYSFYPVYCSVFGAEAVKVPLKEDFSIDPSDYYGVDGTIIITNPNAPTGIALALADIEEILQHNPEQLVVIDEAYVDFGAESAVSLLDKYDNLLVVQTLSKSRSLAGARVGLAISNKEIIEDLNRIKFSFNPYNLNRLSILAGTEALKDVEYFNDTRTWIIKTRETFVAQMEALGFTVLPSKANFVFATHPDMAGQTYFEKLRERQIIVRHFKDPKICEYVRITIGTPEAMDALVEATKEILEEERQDA</sequence>
<comment type="similarity">
    <text evidence="2 9">Belongs to the class-II pyridoxal-phosphate-dependent aminotransferase family. Histidinol-phosphate aminotransferase subfamily.</text>
</comment>
<dbReference type="InterPro" id="IPR015424">
    <property type="entry name" value="PyrdxlP-dep_Trfase"/>
</dbReference>
<dbReference type="GO" id="GO:0030170">
    <property type="term" value="F:pyridoxal phosphate binding"/>
    <property type="evidence" value="ECO:0007669"/>
    <property type="project" value="InterPro"/>
</dbReference>
<organism evidence="11 12">
    <name type="scientific">Lentihominibacter faecis</name>
    <dbReference type="NCBI Taxonomy" id="2764712"/>
    <lineage>
        <taxon>Bacteria</taxon>
        <taxon>Bacillati</taxon>
        <taxon>Bacillota</taxon>
        <taxon>Clostridia</taxon>
        <taxon>Peptostreptococcales</taxon>
        <taxon>Anaerovoracaceae</taxon>
        <taxon>Lentihominibacter</taxon>
    </lineage>
</organism>
<comment type="caution">
    <text evidence="11">The sequence shown here is derived from an EMBL/GenBank/DDBJ whole genome shotgun (WGS) entry which is preliminary data.</text>
</comment>
<dbReference type="EMBL" id="JACRWC010000103">
    <property type="protein sequence ID" value="MBC5999958.1"/>
    <property type="molecule type" value="Genomic_DNA"/>
</dbReference>
<dbReference type="HAMAP" id="MF_01023">
    <property type="entry name" value="HisC_aminotrans_2"/>
    <property type="match status" value="1"/>
</dbReference>
<keyword evidence="5 9" id="KW-0028">Amino-acid biosynthesis</keyword>
<evidence type="ECO:0000256" key="2">
    <source>
        <dbReference type="ARBA" id="ARBA00007970"/>
    </source>
</evidence>
<evidence type="ECO:0000256" key="3">
    <source>
        <dbReference type="ARBA" id="ARBA00011738"/>
    </source>
</evidence>
<dbReference type="Gene3D" id="3.90.1150.10">
    <property type="entry name" value="Aspartate Aminotransferase, domain 1"/>
    <property type="match status" value="1"/>
</dbReference>
<protein>
    <recommendedName>
        <fullName evidence="9">Histidinol-phosphate aminotransferase</fullName>
        <ecNumber evidence="9">2.6.1.9</ecNumber>
    </recommendedName>
    <alternativeName>
        <fullName evidence="9">Imidazole acetol-phosphate transaminase</fullName>
    </alternativeName>
</protein>
<feature type="modified residue" description="N6-(pyridoxal phosphate)lysine" evidence="9">
    <location>
        <position position="211"/>
    </location>
</feature>
<dbReference type="CDD" id="cd00609">
    <property type="entry name" value="AAT_like"/>
    <property type="match status" value="1"/>
</dbReference>
<keyword evidence="12" id="KW-1185">Reference proteome</keyword>
<evidence type="ECO:0000256" key="8">
    <source>
        <dbReference type="ARBA" id="ARBA00023102"/>
    </source>
</evidence>
<dbReference type="GO" id="GO:0004400">
    <property type="term" value="F:histidinol-phosphate transaminase activity"/>
    <property type="evidence" value="ECO:0007669"/>
    <property type="project" value="UniProtKB-UniRule"/>
</dbReference>
<keyword evidence="6 9" id="KW-0808">Transferase</keyword>
<keyword evidence="7 9" id="KW-0663">Pyridoxal phosphate</keyword>
<dbReference type="RefSeq" id="WP_249287323.1">
    <property type="nucleotide sequence ID" value="NZ_JACRWC010000103.1"/>
</dbReference>